<keyword evidence="5" id="KW-1185">Reference proteome</keyword>
<comment type="caution">
    <text evidence="4">The sequence shown here is derived from an EMBL/GenBank/DDBJ whole genome shotgun (WGS) entry which is preliminary data.</text>
</comment>
<keyword evidence="2 3" id="KW-0472">Membrane</keyword>
<feature type="transmembrane region" description="Helical" evidence="3">
    <location>
        <begin position="426"/>
        <end position="450"/>
    </location>
</feature>
<feature type="transmembrane region" description="Helical" evidence="3">
    <location>
        <begin position="370"/>
        <end position="389"/>
    </location>
</feature>
<feature type="transmembrane region" description="Helical" evidence="3">
    <location>
        <begin position="345"/>
        <end position="363"/>
    </location>
</feature>
<feature type="transmembrane region" description="Helical" evidence="3">
    <location>
        <begin position="306"/>
        <end position="325"/>
    </location>
</feature>
<dbReference type="InterPro" id="IPR004995">
    <property type="entry name" value="Spore_Ger"/>
</dbReference>
<dbReference type="Proteomes" id="UP000289166">
    <property type="component" value="Unassembled WGS sequence"/>
</dbReference>
<protein>
    <submittedName>
        <fullName evidence="4">Spore germination protein</fullName>
    </submittedName>
</protein>
<evidence type="ECO:0000256" key="3">
    <source>
        <dbReference type="SAM" id="Phobius"/>
    </source>
</evidence>
<dbReference type="PIRSF" id="PIRSF005690">
    <property type="entry name" value="GerBA"/>
    <property type="match status" value="1"/>
</dbReference>
<dbReference type="AlphaFoldDB" id="A0A4Q0I692"/>
<evidence type="ECO:0000256" key="1">
    <source>
        <dbReference type="ARBA" id="ARBA00005278"/>
    </source>
</evidence>
<dbReference type="GO" id="GO:0009847">
    <property type="term" value="P:spore germination"/>
    <property type="evidence" value="ECO:0007669"/>
    <property type="project" value="InterPro"/>
</dbReference>
<evidence type="ECO:0000313" key="5">
    <source>
        <dbReference type="Proteomes" id="UP000289166"/>
    </source>
</evidence>
<evidence type="ECO:0000256" key="2">
    <source>
        <dbReference type="ARBA" id="ARBA00023136"/>
    </source>
</evidence>
<reference evidence="5" key="1">
    <citation type="submission" date="2018-11" db="EMBL/GenBank/DDBJ databases">
        <title>Genome sequencing of a novel mesophilic and cellulolytic organism within the genus Hungateiclostridium.</title>
        <authorList>
            <person name="Rettenmaier R."/>
            <person name="Liebl W."/>
            <person name="Zverlov V."/>
        </authorList>
    </citation>
    <scope>NUCLEOTIDE SEQUENCE [LARGE SCALE GENOMIC DNA]</scope>
    <source>
        <strain evidence="5">N2K1</strain>
    </source>
</reference>
<dbReference type="InterPro" id="IPR050768">
    <property type="entry name" value="UPF0353/GerABKA_families"/>
</dbReference>
<name>A0A4Q0I692_9FIRM</name>
<organism evidence="4 5">
    <name type="scientific">Acetivibrio mesophilus</name>
    <dbReference type="NCBI Taxonomy" id="2487273"/>
    <lineage>
        <taxon>Bacteria</taxon>
        <taxon>Bacillati</taxon>
        <taxon>Bacillota</taxon>
        <taxon>Clostridia</taxon>
        <taxon>Eubacteriales</taxon>
        <taxon>Oscillospiraceae</taxon>
        <taxon>Acetivibrio</taxon>
    </lineage>
</organism>
<keyword evidence="3" id="KW-0812">Transmembrane</keyword>
<feature type="transmembrane region" description="Helical" evidence="3">
    <location>
        <begin position="395"/>
        <end position="414"/>
    </location>
</feature>
<dbReference type="GO" id="GO:0016020">
    <property type="term" value="C:membrane"/>
    <property type="evidence" value="ECO:0007669"/>
    <property type="project" value="InterPro"/>
</dbReference>
<dbReference type="EMBL" id="RLII01000007">
    <property type="protein sequence ID" value="RXE59335.1"/>
    <property type="molecule type" value="Genomic_DNA"/>
</dbReference>
<dbReference type="PANTHER" id="PTHR22550:SF5">
    <property type="entry name" value="LEUCINE ZIPPER PROTEIN 4"/>
    <property type="match status" value="1"/>
</dbReference>
<keyword evidence="3" id="KW-1133">Transmembrane helix</keyword>
<accession>A0A4Q0I692</accession>
<dbReference type="OrthoDB" id="9772630at2"/>
<evidence type="ECO:0000313" key="4">
    <source>
        <dbReference type="EMBL" id="RXE59335.1"/>
    </source>
</evidence>
<sequence length="510" mass="56927">MSIYKKRTSKKNVDVNSYNSIQNKIATLKNFMNNSTDIRERRFKVGGKDVDIAIVFIDNLVDGYMVQDHIIKPIMSNSFEWPTNSDYASILETIKDYMLYGDIVDEVYTLDEMSKGILEGKTLLLIEGSSKALLINTQSLPKRSIEEPQTEPAVKGPNEGFIESLKDNLALIRKRLKNPNLYVEIIHMGKQTNNKAALIYIKGTVNNKIATEVRSKLNSVKDYDIVSSEQLMDLMCPKPFSIFPLIQWTERPDKAVSCLLEGKVGVIYDNSRGMLIAPVTLSNLMQSPDDYYENLFIGTAITTIRYLSLLISIFLPAIYIAVTSFHPGMLPTTLLLSITGARVGVPMHAFFEALFMAITLEILQEAGIRLPKVVGQTVSIVGGLVIGQSVVEAGIISPIMVIIISVTAISSFAIPNYSLSLSTRVLRIIFMILAAILGAFGISLGVLYLLGYMCSLRSFGIGFMEPITPYRFKDWKDSIFVAPQFFLKNRPEYLHSSYETKRKGNSKNGK</sequence>
<comment type="similarity">
    <text evidence="1">Belongs to the GerABKA family.</text>
</comment>
<dbReference type="RefSeq" id="WP_128705952.1">
    <property type="nucleotide sequence ID" value="NZ_RLII01000007.1"/>
</dbReference>
<gene>
    <name evidence="4" type="ORF">EFD62_08180</name>
</gene>
<proteinExistence type="inferred from homology"/>
<dbReference type="PANTHER" id="PTHR22550">
    <property type="entry name" value="SPORE GERMINATION PROTEIN"/>
    <property type="match status" value="1"/>
</dbReference>
<dbReference type="Pfam" id="PF03323">
    <property type="entry name" value="GerA"/>
    <property type="match status" value="1"/>
</dbReference>